<dbReference type="PROSITE" id="PS50977">
    <property type="entry name" value="HTH_TETR_2"/>
    <property type="match status" value="1"/>
</dbReference>
<evidence type="ECO:0000256" key="1">
    <source>
        <dbReference type="ARBA" id="ARBA00023015"/>
    </source>
</evidence>
<dbReference type="Gene3D" id="1.10.357.10">
    <property type="entry name" value="Tetracycline Repressor, domain 2"/>
    <property type="match status" value="1"/>
</dbReference>
<keyword evidence="7" id="KW-1185">Reference proteome</keyword>
<gene>
    <name evidence="6" type="ORF">KHQ06_30575</name>
</gene>
<dbReference type="RefSeq" id="WP_213556575.1">
    <property type="nucleotide sequence ID" value="NZ_JBHZDI010000109.1"/>
</dbReference>
<evidence type="ECO:0000259" key="5">
    <source>
        <dbReference type="PROSITE" id="PS50977"/>
    </source>
</evidence>
<dbReference type="InterPro" id="IPR009057">
    <property type="entry name" value="Homeodomain-like_sf"/>
</dbReference>
<dbReference type="EMBL" id="CP074371">
    <property type="protein sequence ID" value="QVI20466.1"/>
    <property type="molecule type" value="Genomic_DNA"/>
</dbReference>
<dbReference type="PANTHER" id="PTHR47506">
    <property type="entry name" value="TRANSCRIPTIONAL REGULATORY PROTEIN"/>
    <property type="match status" value="1"/>
</dbReference>
<dbReference type="SUPFAM" id="SSF48498">
    <property type="entry name" value="Tetracyclin repressor-like, C-terminal domain"/>
    <property type="match status" value="1"/>
</dbReference>
<proteinExistence type="predicted"/>
<dbReference type="SUPFAM" id="SSF46689">
    <property type="entry name" value="Homeodomain-like"/>
    <property type="match status" value="1"/>
</dbReference>
<evidence type="ECO:0000256" key="3">
    <source>
        <dbReference type="ARBA" id="ARBA00023163"/>
    </source>
</evidence>
<sequence length="195" mass="20823">MNRIVEATAELISRHGLSATTLDDVVAASGTSKGQVFHYFPGGKDELLLAVAQYEADRVHAGMDERMPELSSWSAWSQWRDQLVGEYDIQGNDCPMTTLVVDLHRAGPGARALIAETAARLQSRIRTGIHQMQAKGLVGAHVDADAIAHSLVAGIHGATLLQLATGTDSHIGSVIDTAIEQLKSTASQRTPVHPT</sequence>
<organism evidence="6 7">
    <name type="scientific">Nocardia tengchongensis</name>
    <dbReference type="NCBI Taxonomy" id="2055889"/>
    <lineage>
        <taxon>Bacteria</taxon>
        <taxon>Bacillati</taxon>
        <taxon>Actinomycetota</taxon>
        <taxon>Actinomycetes</taxon>
        <taxon>Mycobacteriales</taxon>
        <taxon>Nocardiaceae</taxon>
        <taxon>Nocardia</taxon>
    </lineage>
</organism>
<feature type="domain" description="HTH tetR-type" evidence="5">
    <location>
        <begin position="1"/>
        <end position="58"/>
    </location>
</feature>
<reference evidence="6 7" key="1">
    <citation type="submission" date="2021-04" db="EMBL/GenBank/DDBJ databases">
        <title>Nocardia tengchongensis.</title>
        <authorList>
            <person name="Zhuang k."/>
            <person name="Ran Y."/>
            <person name="Li W."/>
        </authorList>
    </citation>
    <scope>NUCLEOTIDE SEQUENCE [LARGE SCALE GENOMIC DNA]</scope>
    <source>
        <strain evidence="6 7">CFH S0057</strain>
    </source>
</reference>
<dbReference type="InterPro" id="IPR011075">
    <property type="entry name" value="TetR_C"/>
</dbReference>
<keyword evidence="1" id="KW-0805">Transcription regulation</keyword>
<evidence type="ECO:0000313" key="6">
    <source>
        <dbReference type="EMBL" id="QVI20466.1"/>
    </source>
</evidence>
<protein>
    <submittedName>
        <fullName evidence="6">TetR/AcrR family transcriptional regulator</fullName>
    </submittedName>
</protein>
<evidence type="ECO:0000256" key="4">
    <source>
        <dbReference type="PROSITE-ProRule" id="PRU00335"/>
    </source>
</evidence>
<evidence type="ECO:0000313" key="7">
    <source>
        <dbReference type="Proteomes" id="UP000683310"/>
    </source>
</evidence>
<dbReference type="InterPro" id="IPR001647">
    <property type="entry name" value="HTH_TetR"/>
</dbReference>
<dbReference type="Proteomes" id="UP000683310">
    <property type="component" value="Chromosome"/>
</dbReference>
<accession>A0ABX8CKI4</accession>
<feature type="DNA-binding region" description="H-T-H motif" evidence="4">
    <location>
        <begin position="21"/>
        <end position="40"/>
    </location>
</feature>
<dbReference type="Pfam" id="PF16925">
    <property type="entry name" value="TetR_C_13"/>
    <property type="match status" value="1"/>
</dbReference>
<evidence type="ECO:0000256" key="2">
    <source>
        <dbReference type="ARBA" id="ARBA00023125"/>
    </source>
</evidence>
<keyword evidence="2 4" id="KW-0238">DNA-binding</keyword>
<keyword evidence="3" id="KW-0804">Transcription</keyword>
<dbReference type="Pfam" id="PF00440">
    <property type="entry name" value="TetR_N"/>
    <property type="match status" value="1"/>
</dbReference>
<dbReference type="InterPro" id="IPR036271">
    <property type="entry name" value="Tet_transcr_reg_TetR-rel_C_sf"/>
</dbReference>
<name>A0ABX8CKI4_9NOCA</name>
<dbReference type="PANTHER" id="PTHR47506:SF1">
    <property type="entry name" value="HTH-TYPE TRANSCRIPTIONAL REGULATOR YJDC"/>
    <property type="match status" value="1"/>
</dbReference>